<dbReference type="InterPro" id="IPR011043">
    <property type="entry name" value="Gal_Oxase/kelch_b-propeller"/>
</dbReference>
<evidence type="ECO:0000259" key="2">
    <source>
        <dbReference type="PROSITE" id="PS50181"/>
    </source>
</evidence>
<dbReference type="PROSITE" id="PS50181">
    <property type="entry name" value="FBOX"/>
    <property type="match status" value="1"/>
</dbReference>
<gene>
    <name evidence="3" type="ORF">AXG93_2515s1350</name>
</gene>
<keyword evidence="1" id="KW-0677">Repeat</keyword>
<dbReference type="InterPro" id="IPR001810">
    <property type="entry name" value="F-box_dom"/>
</dbReference>
<dbReference type="PANTHER" id="PTHR31672:SF2">
    <property type="entry name" value="F-BOX DOMAIN-CONTAINING PROTEIN"/>
    <property type="match status" value="1"/>
</dbReference>
<evidence type="ECO:0000313" key="4">
    <source>
        <dbReference type="Proteomes" id="UP000077202"/>
    </source>
</evidence>
<dbReference type="FunFam" id="1.20.1280.50:FF:000008">
    <property type="entry name" value="F-box only protein 6"/>
    <property type="match status" value="1"/>
</dbReference>
<dbReference type="Gene3D" id="2.120.10.80">
    <property type="entry name" value="Kelch-type beta propeller"/>
    <property type="match status" value="1"/>
</dbReference>
<dbReference type="EMBL" id="LVLJ01001764">
    <property type="protein sequence ID" value="OAE28197.1"/>
    <property type="molecule type" value="Genomic_DNA"/>
</dbReference>
<dbReference type="PANTHER" id="PTHR31672">
    <property type="entry name" value="BNACNNG10540D PROTEIN"/>
    <property type="match status" value="1"/>
</dbReference>
<feature type="domain" description="F-box" evidence="2">
    <location>
        <begin position="72"/>
        <end position="124"/>
    </location>
</feature>
<dbReference type="SUPFAM" id="SSF50965">
    <property type="entry name" value="Galactose oxidase, central domain"/>
    <property type="match status" value="1"/>
</dbReference>
<dbReference type="SMART" id="SM00256">
    <property type="entry name" value="FBOX"/>
    <property type="match status" value="2"/>
</dbReference>
<dbReference type="SUPFAM" id="SSF81383">
    <property type="entry name" value="F-box domain"/>
    <property type="match status" value="2"/>
</dbReference>
<evidence type="ECO:0000256" key="1">
    <source>
        <dbReference type="ARBA" id="ARBA00022737"/>
    </source>
</evidence>
<keyword evidence="4" id="KW-1185">Reference proteome</keyword>
<dbReference type="SUPFAM" id="SSF117281">
    <property type="entry name" value="Kelch motif"/>
    <property type="match status" value="1"/>
</dbReference>
<protein>
    <recommendedName>
        <fullName evidence="2">F-box domain-containing protein</fullName>
    </recommendedName>
</protein>
<dbReference type="AlphaFoldDB" id="A0A176W592"/>
<dbReference type="InterPro" id="IPR036047">
    <property type="entry name" value="F-box-like_dom_sf"/>
</dbReference>
<sequence>MFIAHFVSWKERVRKYRKSMAKRSRLLKTRVRELGDTVMTRLLLESSAGAALGNGERDGGESRATGDGDMDSALWGRLPDDILESVLAMLPFDDRVSMRYVCRQWNAVITSRGLCPPDQNPQLLCNMAGAFSTYNQAKAKWTERSLSFVANHRDLYLATSDGGLLCFQNRETGALLVCNPAGRSSRELPPPLFEVCMDAETGEGRSLDMINIGHVRFLAARSRSWNARMTKCVVGMSFDRVRQSYRVVVASMLTKRPQTQVYDFATDSWYIGADPPPTVTWFRRSPVASGNCLFCVVRGLRDGNSEDALVWSVIKYDLERDAWCDIPMPRHRIRDSIFAIELAEHRGRVRMFLRLVHSLIFHCWELNADGASWLPLSALQNEVNERLAGTSVFQQANCAKHELDLCSGGHQSRGMDPISEATTSLISYPSNAQEHVQEEATSSSPSWQFLHEDLIVEVLARLPFLSLIRCRRVCKKWDSVITSAGFSDHHQFTPKCVPVYFNAWDGTFTVYNSVLNSWYRHSLAFLQLQVYASSPALCESLSLAASGGGLLLFDTATFGQYFLCNPVTKKWRELKLPRKDWRGNHMPAPPWIRRGRLHQDVVSGRRMLVGIVCGNYDVNYKLVFAGLYAGSLWTTLVYDSRTFSWSRGARIPIEGTDCAFAGRSMCCNGFLYCLIRGDGGDLNHYRVMKYDLDQKIWRQFWIPRYFGPFLELLEHQESILLIVREPARTPLGSNTFYKLQEWNHDDATWLIVLEDLPSVVNGLGQPLCTKFVSGFHRCGHVGNGDLIYEVGFYREEQEKGWRVLLYHHAENYCFWLPDYDVDKRHASWHGWSKFPLGFYSFQPSLRLRV</sequence>
<dbReference type="CDD" id="cd22157">
    <property type="entry name" value="F-box_AtFBW1-like"/>
    <property type="match status" value="1"/>
</dbReference>
<reference evidence="3" key="1">
    <citation type="submission" date="2016-03" db="EMBL/GenBank/DDBJ databases">
        <title>Mechanisms controlling the formation of the plant cell surface in tip-growing cells are functionally conserved among land plants.</title>
        <authorList>
            <person name="Honkanen S."/>
            <person name="Jones V.A."/>
            <person name="Morieri G."/>
            <person name="Champion C."/>
            <person name="Hetherington A.J."/>
            <person name="Kelly S."/>
            <person name="Saint-Marcoux D."/>
            <person name="Proust H."/>
            <person name="Prescott H."/>
            <person name="Dolan L."/>
        </authorList>
    </citation>
    <scope>NUCLEOTIDE SEQUENCE [LARGE SCALE GENOMIC DNA]</scope>
    <source>
        <tissue evidence="3">Whole gametophyte</tissue>
    </source>
</reference>
<proteinExistence type="predicted"/>
<comment type="caution">
    <text evidence="3">The sequence shown here is derived from an EMBL/GenBank/DDBJ whole genome shotgun (WGS) entry which is preliminary data.</text>
</comment>
<dbReference type="Pfam" id="PF00646">
    <property type="entry name" value="F-box"/>
    <property type="match status" value="2"/>
</dbReference>
<dbReference type="InterPro" id="IPR050796">
    <property type="entry name" value="SCF_F-box_component"/>
</dbReference>
<dbReference type="InterPro" id="IPR015915">
    <property type="entry name" value="Kelch-typ_b-propeller"/>
</dbReference>
<dbReference type="Proteomes" id="UP000077202">
    <property type="component" value="Unassembled WGS sequence"/>
</dbReference>
<organism evidence="3 4">
    <name type="scientific">Marchantia polymorpha subsp. ruderalis</name>
    <dbReference type="NCBI Taxonomy" id="1480154"/>
    <lineage>
        <taxon>Eukaryota</taxon>
        <taxon>Viridiplantae</taxon>
        <taxon>Streptophyta</taxon>
        <taxon>Embryophyta</taxon>
        <taxon>Marchantiophyta</taxon>
        <taxon>Marchantiopsida</taxon>
        <taxon>Marchantiidae</taxon>
        <taxon>Marchantiales</taxon>
        <taxon>Marchantiaceae</taxon>
        <taxon>Marchantia</taxon>
    </lineage>
</organism>
<name>A0A176W592_MARPO</name>
<dbReference type="Gene3D" id="1.20.1280.50">
    <property type="match status" value="2"/>
</dbReference>
<evidence type="ECO:0000313" key="3">
    <source>
        <dbReference type="EMBL" id="OAE28197.1"/>
    </source>
</evidence>
<accession>A0A176W592</accession>